<dbReference type="GO" id="GO:0003677">
    <property type="term" value="F:DNA binding"/>
    <property type="evidence" value="ECO:0007669"/>
    <property type="project" value="UniProtKB-UniRule"/>
</dbReference>
<dbReference type="AlphaFoldDB" id="A0A224XAR2"/>
<dbReference type="Gene3D" id="1.10.357.10">
    <property type="entry name" value="Tetracycline Repressor, domain 2"/>
    <property type="match status" value="1"/>
</dbReference>
<dbReference type="EMBL" id="BEDT01000006">
    <property type="protein sequence ID" value="GAX48350.1"/>
    <property type="molecule type" value="Genomic_DNA"/>
</dbReference>
<dbReference type="PANTHER" id="PTHR43479">
    <property type="entry name" value="ACREF/ENVCD OPERON REPRESSOR-RELATED"/>
    <property type="match status" value="1"/>
</dbReference>
<evidence type="ECO:0000256" key="2">
    <source>
        <dbReference type="PROSITE-ProRule" id="PRU00335"/>
    </source>
</evidence>
<dbReference type="InterPro" id="IPR009057">
    <property type="entry name" value="Homeodomain-like_sf"/>
</dbReference>
<reference evidence="5" key="1">
    <citation type="submission" date="2017-08" db="EMBL/GenBank/DDBJ databases">
        <title>Draft genome sequence of Lactococcus sp. strain Rs-Y01, isolated from the gut of the lower termite Reticulitermes speratus.</title>
        <authorList>
            <person name="Ohkuma M."/>
            <person name="Yuki M."/>
        </authorList>
    </citation>
    <scope>NUCLEOTIDE SEQUENCE [LARGE SCALE GENOMIC DNA]</scope>
    <source>
        <strain evidence="5">Rs-Y01</strain>
    </source>
</reference>
<protein>
    <recommendedName>
        <fullName evidence="3">HTH tetR-type domain-containing protein</fullName>
    </recommendedName>
</protein>
<dbReference type="InterPro" id="IPR050624">
    <property type="entry name" value="HTH-type_Tx_Regulator"/>
</dbReference>
<dbReference type="PANTHER" id="PTHR43479:SF21">
    <property type="entry name" value="TRANSCRIPTIONAL REGULATOR, TETR FAMILY"/>
    <property type="match status" value="1"/>
</dbReference>
<dbReference type="Proteomes" id="UP000218689">
    <property type="component" value="Unassembled WGS sequence"/>
</dbReference>
<evidence type="ECO:0000313" key="5">
    <source>
        <dbReference type="Proteomes" id="UP000218689"/>
    </source>
</evidence>
<keyword evidence="5" id="KW-1185">Reference proteome</keyword>
<evidence type="ECO:0000313" key="4">
    <source>
        <dbReference type="EMBL" id="GAX48350.1"/>
    </source>
</evidence>
<accession>A0A224XAR2</accession>
<feature type="DNA-binding region" description="H-T-H motif" evidence="2">
    <location>
        <begin position="32"/>
        <end position="51"/>
    </location>
</feature>
<evidence type="ECO:0000256" key="1">
    <source>
        <dbReference type="ARBA" id="ARBA00023125"/>
    </source>
</evidence>
<organism evidence="4 5">
    <name type="scientific">Pseudolactococcus reticulitermitis</name>
    <dbReference type="NCBI Taxonomy" id="2025039"/>
    <lineage>
        <taxon>Bacteria</taxon>
        <taxon>Bacillati</taxon>
        <taxon>Bacillota</taxon>
        <taxon>Bacilli</taxon>
        <taxon>Lactobacillales</taxon>
        <taxon>Streptococcaceae</taxon>
        <taxon>Pseudolactococcus</taxon>
    </lineage>
</organism>
<dbReference type="InterPro" id="IPR001647">
    <property type="entry name" value="HTH_TetR"/>
</dbReference>
<sequence length="191" mass="21811">MNGYTKNKLEKMAKIERVTLDLLNQFPIKTIAMTDIAQAAGVSKVTIFNYYDSKQMLIKKVIFDHFQMIYDQYDRIVSSDLSFEAAYRAITQFQLAAMQQNTACLNQNIMTLYATDPTFYDQAARDQSQQLMLALIGKGRTDGFINPRYSDDTILSLFQIYSEGMKIFGETPDKLLAMTDDLTAIFLNGLR</sequence>
<proteinExistence type="predicted"/>
<comment type="caution">
    <text evidence="4">The sequence shown here is derived from an EMBL/GenBank/DDBJ whole genome shotgun (WGS) entry which is preliminary data.</text>
</comment>
<keyword evidence="1 2" id="KW-0238">DNA-binding</keyword>
<dbReference type="PROSITE" id="PS50977">
    <property type="entry name" value="HTH_TETR_2"/>
    <property type="match status" value="1"/>
</dbReference>
<evidence type="ECO:0000259" key="3">
    <source>
        <dbReference type="PROSITE" id="PS50977"/>
    </source>
</evidence>
<gene>
    <name evidence="4" type="ORF">RsY01_1971</name>
</gene>
<name>A0A224XAR2_9LACT</name>
<feature type="domain" description="HTH tetR-type" evidence="3">
    <location>
        <begin position="9"/>
        <end position="69"/>
    </location>
</feature>
<dbReference type="SUPFAM" id="SSF46689">
    <property type="entry name" value="Homeodomain-like"/>
    <property type="match status" value="1"/>
</dbReference>
<dbReference type="Pfam" id="PF00440">
    <property type="entry name" value="TetR_N"/>
    <property type="match status" value="1"/>
</dbReference>